<keyword evidence="2" id="KW-1185">Reference proteome</keyword>
<comment type="caution">
    <text evidence="1">The sequence shown here is derived from an EMBL/GenBank/DDBJ whole genome shotgun (WGS) entry which is preliminary data.</text>
</comment>
<sequence>MTESDIPYENTAGSAWAAKALDYVRRKRLRVAVLDSDGVVSAQVWGTCPRCSHDLDCQLTLTIPVLDVRDGRGLWPNLGFPAPKVGTSEIPPSVEVACGCGRTHPDAPEKVLGCGVSFRLPTATDAETGGGDA</sequence>
<evidence type="ECO:0000313" key="1">
    <source>
        <dbReference type="EMBL" id="GIM77564.1"/>
    </source>
</evidence>
<organism evidence="1 2">
    <name type="scientific">Actinoplanes auranticolor</name>
    <dbReference type="NCBI Taxonomy" id="47988"/>
    <lineage>
        <taxon>Bacteria</taxon>
        <taxon>Bacillati</taxon>
        <taxon>Actinomycetota</taxon>
        <taxon>Actinomycetes</taxon>
        <taxon>Micromonosporales</taxon>
        <taxon>Micromonosporaceae</taxon>
        <taxon>Actinoplanes</taxon>
    </lineage>
</organism>
<gene>
    <name evidence="1" type="ORF">Aau02nite_76470</name>
</gene>
<name>A0A919STC4_9ACTN</name>
<protein>
    <submittedName>
        <fullName evidence="1">Uncharacterized protein</fullName>
    </submittedName>
</protein>
<reference evidence="1" key="1">
    <citation type="submission" date="2021-03" db="EMBL/GenBank/DDBJ databases">
        <title>Whole genome shotgun sequence of Actinoplanes auranticolor NBRC 12245.</title>
        <authorList>
            <person name="Komaki H."/>
            <person name="Tamura T."/>
        </authorList>
    </citation>
    <scope>NUCLEOTIDE SEQUENCE</scope>
    <source>
        <strain evidence="1">NBRC 12245</strain>
    </source>
</reference>
<dbReference type="AlphaFoldDB" id="A0A919STC4"/>
<accession>A0A919STC4</accession>
<dbReference type="RefSeq" id="WP_212993483.1">
    <property type="nucleotide sequence ID" value="NZ_BAABEA010000045.1"/>
</dbReference>
<dbReference type="Proteomes" id="UP000681340">
    <property type="component" value="Unassembled WGS sequence"/>
</dbReference>
<evidence type="ECO:0000313" key="2">
    <source>
        <dbReference type="Proteomes" id="UP000681340"/>
    </source>
</evidence>
<dbReference type="EMBL" id="BOQL01000067">
    <property type="protein sequence ID" value="GIM77564.1"/>
    <property type="molecule type" value="Genomic_DNA"/>
</dbReference>
<proteinExistence type="predicted"/>